<proteinExistence type="evidence at transcript level"/>
<protein>
    <submittedName>
        <fullName evidence="1">Uncharacterized protein</fullName>
    </submittedName>
</protein>
<dbReference type="EMBL" id="BT086801">
    <property type="protein sequence ID" value="ACR37154.1"/>
    <property type="molecule type" value="mRNA"/>
</dbReference>
<evidence type="ECO:0000313" key="1">
    <source>
        <dbReference type="EMBL" id="ACR37154.1"/>
    </source>
</evidence>
<reference evidence="1" key="2">
    <citation type="submission" date="2012-06" db="EMBL/GenBank/DDBJ databases">
        <authorList>
            <person name="Yu Y."/>
            <person name="Currie J."/>
            <person name="Lomeli R."/>
            <person name="Angelova A."/>
            <person name="Collura K."/>
            <person name="Wissotski M."/>
            <person name="Campos D."/>
            <person name="Kudrna D."/>
            <person name="Golser W."/>
            <person name="Ashely E."/>
            <person name="Descour A."/>
            <person name="Fernandes J."/>
            <person name="Soderlund C."/>
            <person name="Walbot V."/>
        </authorList>
    </citation>
    <scope>NUCLEOTIDE SEQUENCE</scope>
    <source>
        <strain evidence="1">B73</strain>
    </source>
</reference>
<sequence>MPSVLHWLAYIKSATRTRGAIATKTTGTSLA</sequence>
<organism evidence="1">
    <name type="scientific">Zea mays</name>
    <name type="common">Maize</name>
    <dbReference type="NCBI Taxonomy" id="4577"/>
    <lineage>
        <taxon>Eukaryota</taxon>
        <taxon>Viridiplantae</taxon>
        <taxon>Streptophyta</taxon>
        <taxon>Embryophyta</taxon>
        <taxon>Tracheophyta</taxon>
        <taxon>Spermatophyta</taxon>
        <taxon>Magnoliopsida</taxon>
        <taxon>Liliopsida</taxon>
        <taxon>Poales</taxon>
        <taxon>Poaceae</taxon>
        <taxon>PACMAD clade</taxon>
        <taxon>Panicoideae</taxon>
        <taxon>Andropogonodae</taxon>
        <taxon>Andropogoneae</taxon>
        <taxon>Tripsacinae</taxon>
        <taxon>Zea</taxon>
    </lineage>
</organism>
<name>C4J7K4_MAIZE</name>
<dbReference type="AlphaFoldDB" id="C4J7K4"/>
<reference evidence="1" key="1">
    <citation type="journal article" date="2009" name="PLoS Genet.">
        <title>Sequencing, mapping, and analysis of 27,455 maize full-length cDNAs.</title>
        <authorList>
            <person name="Soderlund C."/>
            <person name="Descour A."/>
            <person name="Kudrna D."/>
            <person name="Bomhoff M."/>
            <person name="Boyd L."/>
            <person name="Currie J."/>
            <person name="Angelova A."/>
            <person name="Collura K."/>
            <person name="Wissotski M."/>
            <person name="Ashley E."/>
            <person name="Morrow D."/>
            <person name="Fernandes J."/>
            <person name="Walbot V."/>
            <person name="Yu Y."/>
        </authorList>
    </citation>
    <scope>NUCLEOTIDE SEQUENCE</scope>
    <source>
        <strain evidence="1">B73</strain>
    </source>
</reference>
<accession>C4J7K4</accession>